<feature type="compositionally biased region" description="Polar residues" evidence="1">
    <location>
        <begin position="143"/>
        <end position="152"/>
    </location>
</feature>
<dbReference type="EMBL" id="OE840552">
    <property type="protein sequence ID" value="CAD7591149.1"/>
    <property type="molecule type" value="Genomic_DNA"/>
</dbReference>
<dbReference type="AlphaFoldDB" id="A0A7R9JW50"/>
<protein>
    <submittedName>
        <fullName evidence="2">Uncharacterized protein</fullName>
    </submittedName>
</protein>
<gene>
    <name evidence="2" type="ORF">TGEB3V08_LOCUS4467</name>
</gene>
<feature type="region of interest" description="Disordered" evidence="1">
    <location>
        <begin position="63"/>
        <end position="118"/>
    </location>
</feature>
<proteinExistence type="predicted"/>
<evidence type="ECO:0000313" key="2">
    <source>
        <dbReference type="EMBL" id="CAD7591149.1"/>
    </source>
</evidence>
<accession>A0A7R9JW50</accession>
<feature type="region of interest" description="Disordered" evidence="1">
    <location>
        <begin position="142"/>
        <end position="185"/>
    </location>
</feature>
<name>A0A7R9JW50_TIMGE</name>
<feature type="compositionally biased region" description="Polar residues" evidence="1">
    <location>
        <begin position="70"/>
        <end position="80"/>
    </location>
</feature>
<sequence>MGRLTYVLFQHFYSFSVGLYASFTRGELACELIGPVTEGQLLASCKRTEISCISSQQTLPMSVAAAPNSGGRSKSPTTVYPSRARSCDRSDSDSSGAESKAPQFRLPPSGHRTPHTPHNADIIVKKLKPLRVEPMGQDCTFELDSSTESTEASPEVNLRPRRSASSGGGMVARRGAPSRCFGQQKSGCSGSGCGQEMVPLQPPSGFSDCQQELSEAECDRRETGVSLPLFRHEELEQELSTLVHRYRRKRDKEKQDYTIHV</sequence>
<evidence type="ECO:0000256" key="1">
    <source>
        <dbReference type="SAM" id="MobiDB-lite"/>
    </source>
</evidence>
<reference evidence="2" key="1">
    <citation type="submission" date="2020-11" db="EMBL/GenBank/DDBJ databases">
        <authorList>
            <person name="Tran Van P."/>
        </authorList>
    </citation>
    <scope>NUCLEOTIDE SEQUENCE</scope>
</reference>
<organism evidence="2">
    <name type="scientific">Timema genevievae</name>
    <name type="common">Walking stick</name>
    <dbReference type="NCBI Taxonomy" id="629358"/>
    <lineage>
        <taxon>Eukaryota</taxon>
        <taxon>Metazoa</taxon>
        <taxon>Ecdysozoa</taxon>
        <taxon>Arthropoda</taxon>
        <taxon>Hexapoda</taxon>
        <taxon>Insecta</taxon>
        <taxon>Pterygota</taxon>
        <taxon>Neoptera</taxon>
        <taxon>Polyneoptera</taxon>
        <taxon>Phasmatodea</taxon>
        <taxon>Timematodea</taxon>
        <taxon>Timematoidea</taxon>
        <taxon>Timematidae</taxon>
        <taxon>Timema</taxon>
    </lineage>
</organism>